<dbReference type="AlphaFoldDB" id="A0A1E3W9W4"/>
<name>A0A1E3W9W4_9HYPH</name>
<evidence type="ECO:0000313" key="2">
    <source>
        <dbReference type="Proteomes" id="UP000095042"/>
    </source>
</evidence>
<comment type="caution">
    <text evidence="1">The sequence shown here is derived from an EMBL/GenBank/DDBJ whole genome shotgun (WGS) entry which is preliminary data.</text>
</comment>
<keyword evidence="2" id="KW-1185">Reference proteome</keyword>
<accession>A0A1E3W9W4</accession>
<evidence type="ECO:0000313" key="1">
    <source>
        <dbReference type="EMBL" id="ODS02561.1"/>
    </source>
</evidence>
<dbReference type="Proteomes" id="UP000095042">
    <property type="component" value="Unassembled WGS sequence"/>
</dbReference>
<proteinExistence type="predicted"/>
<organism evidence="1 2">
    <name type="scientific">Methyloceanibacter marginalis</name>
    <dbReference type="NCBI Taxonomy" id="1774971"/>
    <lineage>
        <taxon>Bacteria</taxon>
        <taxon>Pseudomonadati</taxon>
        <taxon>Pseudomonadota</taxon>
        <taxon>Alphaproteobacteria</taxon>
        <taxon>Hyphomicrobiales</taxon>
        <taxon>Hyphomicrobiaceae</taxon>
        <taxon>Methyloceanibacter</taxon>
    </lineage>
</organism>
<protein>
    <submittedName>
        <fullName evidence="1">Uncharacterized protein</fullName>
    </submittedName>
</protein>
<gene>
    <name evidence="1" type="ORF">AUC71_01665</name>
</gene>
<dbReference type="EMBL" id="LPWD01000279">
    <property type="protein sequence ID" value="ODS02561.1"/>
    <property type="molecule type" value="Genomic_DNA"/>
</dbReference>
<reference evidence="1 2" key="1">
    <citation type="journal article" date="2016" name="Environ. Microbiol.">
        <title>New Methyloceanibacter diversity from North Sea sediments includes methanotroph containing solely the soluble methane monooxygenase.</title>
        <authorList>
            <person name="Vekeman B."/>
            <person name="Kerckhof F.M."/>
            <person name="Cremers G."/>
            <person name="de Vos P."/>
            <person name="Vandamme P."/>
            <person name="Boon N."/>
            <person name="Op den Camp H.J."/>
            <person name="Heylen K."/>
        </authorList>
    </citation>
    <scope>NUCLEOTIDE SEQUENCE [LARGE SCALE GENOMIC DNA]</scope>
    <source>
        <strain evidence="1 2">R-67177</strain>
    </source>
</reference>
<sequence length="94" mass="9902">MMGDTNGHHHVELITEGQSMTLYVLHDDGELEDVTDAKATATVLSGGEMEKITLTPAGAALKGEGGLELGTGDTVVITLTMPGHKPEQARFKLD</sequence>